<dbReference type="SUPFAM" id="SSF56808">
    <property type="entry name" value="Ribosomal protein L1"/>
    <property type="match status" value="1"/>
</dbReference>
<evidence type="ECO:0000256" key="1">
    <source>
        <dbReference type="ARBA" id="ARBA00010531"/>
    </source>
</evidence>
<evidence type="ECO:0000256" key="3">
    <source>
        <dbReference type="ARBA" id="ARBA00023274"/>
    </source>
</evidence>
<evidence type="ECO:0000313" key="4">
    <source>
        <dbReference type="EMBL" id="BAN66154.1"/>
    </source>
</evidence>
<dbReference type="AlphaFoldDB" id="S6BIR5"/>
<dbReference type="Pfam" id="PF00687">
    <property type="entry name" value="Ribosomal_L1"/>
    <property type="match status" value="1"/>
</dbReference>
<name>S6BIR5_BABBO</name>
<dbReference type="PANTHER" id="PTHR36427:SF3">
    <property type="entry name" value="LARGE RIBOSOMAL SUBUNIT PROTEIN UL1M"/>
    <property type="match status" value="1"/>
</dbReference>
<dbReference type="PANTHER" id="PTHR36427">
    <property type="entry name" value="54S RIBOSOMAL PROTEIN L1, MITOCHONDRIAL"/>
    <property type="match status" value="1"/>
</dbReference>
<evidence type="ECO:0000256" key="2">
    <source>
        <dbReference type="ARBA" id="ARBA00022980"/>
    </source>
</evidence>
<sequence>MTNLLNSISQKMLHTETLGFRMFIDNMQWMKQQTRCKKYLPFYIETRKRAAHKRTKKIIVSNKSDHDESTDNVDTEKLKFVTQLATPSQALEVLRSFKCAETISSKQLKQHTFNLWTKVDVKRVALRGMTMLPHPVGHKPKVVAICEDDEARLAIECGAAYAGLDNILERIAGGWTNFDTCVTTTVHMPKLVKVARILGPKKLMPNMKEGTLASNLLDAVRRMSSANSVQFRALPINVETFQILKYLAGNKKFDYEVDQIGVIEVPIAQGDATPKVVIENSKHFINEVIRQRPNIATKTNSSDFQWPPPRRSASAILESFGGFGTESQADDDFIVGAAFGMSVDGTALLEPILIDPIHLR</sequence>
<dbReference type="VEuPathDB" id="PiroplasmaDB:BBOV_IV010190"/>
<dbReference type="GO" id="GO:1990904">
    <property type="term" value="C:ribonucleoprotein complex"/>
    <property type="evidence" value="ECO:0007669"/>
    <property type="project" value="UniProtKB-KW"/>
</dbReference>
<gene>
    <name evidence="4" type="primary">BBOV_IV010190</name>
</gene>
<proteinExistence type="evidence at transcript level"/>
<dbReference type="GO" id="GO:0005840">
    <property type="term" value="C:ribosome"/>
    <property type="evidence" value="ECO:0007669"/>
    <property type="project" value="UniProtKB-KW"/>
</dbReference>
<reference evidence="4" key="1">
    <citation type="journal article" date="2014" name="BMC Genomics">
        <title>The Babesia bovis gene and promoter model: an update from full-length EST analysis.</title>
        <authorList>
            <person name="Yamagishi J."/>
            <person name="Wakaguri H."/>
            <person name="Yokoyama N."/>
            <person name="Yamashita R."/>
            <person name="Suzuki Y."/>
            <person name="Xuan X."/>
            <person name="Igarashi I."/>
        </authorList>
    </citation>
    <scope>NUCLEOTIDE SEQUENCE</scope>
    <source>
        <strain evidence="4">Texas</strain>
    </source>
</reference>
<keyword evidence="2 4" id="KW-0689">Ribosomal protein</keyword>
<dbReference type="Gene3D" id="3.30.190.20">
    <property type="match status" value="1"/>
</dbReference>
<comment type="similarity">
    <text evidence="1">Belongs to the universal ribosomal protein uL1 family.</text>
</comment>
<dbReference type="InterPro" id="IPR028364">
    <property type="entry name" value="Ribosomal_uL1/biogenesis"/>
</dbReference>
<dbReference type="CDD" id="cd00403">
    <property type="entry name" value="Ribosomal_L1"/>
    <property type="match status" value="1"/>
</dbReference>
<keyword evidence="3" id="KW-0687">Ribonucleoprotein</keyword>
<dbReference type="InterPro" id="IPR016095">
    <property type="entry name" value="Ribosomal_uL1_3-a/b-sand"/>
</dbReference>
<accession>S6BIR5</accession>
<protein>
    <submittedName>
        <fullName evidence="4">Ribosomal protein L1, putative</fullName>
    </submittedName>
</protein>
<dbReference type="Gene3D" id="3.40.50.790">
    <property type="match status" value="1"/>
</dbReference>
<organism evidence="4">
    <name type="scientific">Babesia bovis</name>
    <dbReference type="NCBI Taxonomy" id="5865"/>
    <lineage>
        <taxon>Eukaryota</taxon>
        <taxon>Sar</taxon>
        <taxon>Alveolata</taxon>
        <taxon>Apicomplexa</taxon>
        <taxon>Aconoidasida</taxon>
        <taxon>Piroplasmida</taxon>
        <taxon>Babesiidae</taxon>
        <taxon>Babesia</taxon>
    </lineage>
</organism>
<dbReference type="EMBL" id="AK442360">
    <property type="protein sequence ID" value="BAN66154.1"/>
    <property type="molecule type" value="mRNA"/>
</dbReference>
<dbReference type="InterPro" id="IPR023674">
    <property type="entry name" value="Ribosomal_uL1-like"/>
</dbReference>